<keyword evidence="2" id="KW-1185">Reference proteome</keyword>
<dbReference type="EMBL" id="ML119921">
    <property type="protein sequence ID" value="RPA71528.1"/>
    <property type="molecule type" value="Genomic_DNA"/>
</dbReference>
<gene>
    <name evidence="1" type="ORF">BJ508DRAFT_315537</name>
</gene>
<protein>
    <submittedName>
        <fullName evidence="1">Uncharacterized protein</fullName>
    </submittedName>
</protein>
<dbReference type="Proteomes" id="UP000275078">
    <property type="component" value="Unassembled WGS sequence"/>
</dbReference>
<dbReference type="AlphaFoldDB" id="A0A3N4HF56"/>
<accession>A0A3N4HF56</accession>
<name>A0A3N4HF56_ASCIM</name>
<evidence type="ECO:0000313" key="2">
    <source>
        <dbReference type="Proteomes" id="UP000275078"/>
    </source>
</evidence>
<sequence>MQPTETLYAAILIPLVALNSPGFNVTNSTNIRFPAPPPFPEGHKYFPEIPNENLPVYGYLWGQSPQLYSWKYQWKNPYVSTNRISLLDCPGNHNASNADDDDDDVQYRTRKWLGKAGPEPPYTEDQVQHIRKPMFAKQRFWECLDSKTKSNSDRIKECLCMELGDFDPKNPFAYPSKLGPRAYDTDNIPPEFRDYWQRKEMVLCGPKEPDAAPYDVVLDKVWARMLPVTCRELDIYDVFDEFKAKFFGKGEEAMSTLYKVWRDSQDGTYDGAFCWDLQKRMRVPRKSGELCEWPAGFLKPLAAEDADGEDGTLPKPSQKNILN</sequence>
<evidence type="ECO:0000313" key="1">
    <source>
        <dbReference type="EMBL" id="RPA71528.1"/>
    </source>
</evidence>
<proteinExistence type="predicted"/>
<reference evidence="1 2" key="1">
    <citation type="journal article" date="2018" name="Nat. Ecol. Evol.">
        <title>Pezizomycetes genomes reveal the molecular basis of ectomycorrhizal truffle lifestyle.</title>
        <authorList>
            <person name="Murat C."/>
            <person name="Payen T."/>
            <person name="Noel B."/>
            <person name="Kuo A."/>
            <person name="Morin E."/>
            <person name="Chen J."/>
            <person name="Kohler A."/>
            <person name="Krizsan K."/>
            <person name="Balestrini R."/>
            <person name="Da Silva C."/>
            <person name="Montanini B."/>
            <person name="Hainaut M."/>
            <person name="Levati E."/>
            <person name="Barry K.W."/>
            <person name="Belfiori B."/>
            <person name="Cichocki N."/>
            <person name="Clum A."/>
            <person name="Dockter R.B."/>
            <person name="Fauchery L."/>
            <person name="Guy J."/>
            <person name="Iotti M."/>
            <person name="Le Tacon F."/>
            <person name="Lindquist E.A."/>
            <person name="Lipzen A."/>
            <person name="Malagnac F."/>
            <person name="Mello A."/>
            <person name="Molinier V."/>
            <person name="Miyauchi S."/>
            <person name="Poulain J."/>
            <person name="Riccioni C."/>
            <person name="Rubini A."/>
            <person name="Sitrit Y."/>
            <person name="Splivallo R."/>
            <person name="Traeger S."/>
            <person name="Wang M."/>
            <person name="Zifcakova L."/>
            <person name="Wipf D."/>
            <person name="Zambonelli A."/>
            <person name="Paolocci F."/>
            <person name="Nowrousian M."/>
            <person name="Ottonello S."/>
            <person name="Baldrian P."/>
            <person name="Spatafora J.W."/>
            <person name="Henrissat B."/>
            <person name="Nagy L.G."/>
            <person name="Aury J.M."/>
            <person name="Wincker P."/>
            <person name="Grigoriev I.V."/>
            <person name="Bonfante P."/>
            <person name="Martin F.M."/>
        </authorList>
    </citation>
    <scope>NUCLEOTIDE SEQUENCE [LARGE SCALE GENOMIC DNA]</scope>
    <source>
        <strain evidence="1 2">RN42</strain>
    </source>
</reference>
<organism evidence="1 2">
    <name type="scientific">Ascobolus immersus RN42</name>
    <dbReference type="NCBI Taxonomy" id="1160509"/>
    <lineage>
        <taxon>Eukaryota</taxon>
        <taxon>Fungi</taxon>
        <taxon>Dikarya</taxon>
        <taxon>Ascomycota</taxon>
        <taxon>Pezizomycotina</taxon>
        <taxon>Pezizomycetes</taxon>
        <taxon>Pezizales</taxon>
        <taxon>Ascobolaceae</taxon>
        <taxon>Ascobolus</taxon>
    </lineage>
</organism>